<evidence type="ECO:0000313" key="4">
    <source>
        <dbReference type="Proteomes" id="UP001408789"/>
    </source>
</evidence>
<dbReference type="AlphaFoldDB" id="A0AAP0DQC2"/>
<keyword evidence="4" id="KW-1185">Reference proteome</keyword>
<evidence type="ECO:0000313" key="3">
    <source>
        <dbReference type="EMBL" id="KAK9077017.1"/>
    </source>
</evidence>
<reference evidence="3 4" key="1">
    <citation type="submission" date="2024-04" db="EMBL/GenBank/DDBJ databases">
        <title>The reference genome of an endangered Asteraceae, Deinandra increscens subsp. villosa, native to the Central Coast of California.</title>
        <authorList>
            <person name="Guilliams M."/>
            <person name="Hasenstab-Lehman K."/>
            <person name="Meyer R."/>
            <person name="Mcevoy S."/>
        </authorList>
    </citation>
    <scope>NUCLEOTIDE SEQUENCE [LARGE SCALE GENOMIC DNA]</scope>
    <source>
        <tissue evidence="3">Leaf</tissue>
    </source>
</reference>
<sequence>MGFGSVFVVHWIDDNCAKLSNFCEDWFEQKTNGSCPRLQVQQRGKGGRPRSFTTVMQWSVIIIMFSFLKVVRYHSGGFGINPHMFECGEVRLSLFRADFLPSRKLWQSYKTTVLELLVSIQDRVLNADPLFNQPVIQDFGPSVVAEYFSLLYNEDILIKSLKIMMHIMNKPPKHFEAFVVGHFRNRLSDILLACQAYSVGLQVGGSVGNKHRCCSIEFQHNVMSCIGQLLGCFERKIGVTKTDFVRALTGPMPPQNFQEFIQELQDEIALKTGKKTQPGSLNPST</sequence>
<name>A0AAP0DQC2_9ASTR</name>
<keyword evidence="2" id="KW-0833">Ubl conjugation pathway</keyword>
<dbReference type="GO" id="GO:0061631">
    <property type="term" value="F:ubiquitin conjugating enzyme activity"/>
    <property type="evidence" value="ECO:0007669"/>
    <property type="project" value="TreeGrafter"/>
</dbReference>
<accession>A0AAP0DQC2</accession>
<dbReference type="PANTHER" id="PTHR46116:SF41">
    <property type="entry name" value="UBIQUITIN-CONJUGATING ENZYME E2 25-RELATED"/>
    <property type="match status" value="1"/>
</dbReference>
<keyword evidence="1" id="KW-0808">Transferase</keyword>
<dbReference type="Proteomes" id="UP001408789">
    <property type="component" value="Unassembled WGS sequence"/>
</dbReference>
<dbReference type="InterPro" id="IPR016135">
    <property type="entry name" value="UBQ-conjugating_enzyme/RWD"/>
</dbReference>
<comment type="caution">
    <text evidence="3">The sequence shown here is derived from an EMBL/GenBank/DDBJ whole genome shotgun (WGS) entry which is preliminary data.</text>
</comment>
<evidence type="ECO:0000256" key="1">
    <source>
        <dbReference type="ARBA" id="ARBA00022679"/>
    </source>
</evidence>
<dbReference type="Gene3D" id="3.10.110.10">
    <property type="entry name" value="Ubiquitin Conjugating Enzyme"/>
    <property type="match status" value="1"/>
</dbReference>
<organism evidence="3 4">
    <name type="scientific">Deinandra increscens subsp. villosa</name>
    <dbReference type="NCBI Taxonomy" id="3103831"/>
    <lineage>
        <taxon>Eukaryota</taxon>
        <taxon>Viridiplantae</taxon>
        <taxon>Streptophyta</taxon>
        <taxon>Embryophyta</taxon>
        <taxon>Tracheophyta</taxon>
        <taxon>Spermatophyta</taxon>
        <taxon>Magnoliopsida</taxon>
        <taxon>eudicotyledons</taxon>
        <taxon>Gunneridae</taxon>
        <taxon>Pentapetalae</taxon>
        <taxon>asterids</taxon>
        <taxon>campanulids</taxon>
        <taxon>Asterales</taxon>
        <taxon>Asteraceae</taxon>
        <taxon>Asteroideae</taxon>
        <taxon>Heliantheae alliance</taxon>
        <taxon>Madieae</taxon>
        <taxon>Madiinae</taxon>
        <taxon>Deinandra</taxon>
    </lineage>
</organism>
<dbReference type="EMBL" id="JBCNJP010000007">
    <property type="protein sequence ID" value="KAK9077017.1"/>
    <property type="molecule type" value="Genomic_DNA"/>
</dbReference>
<dbReference type="PANTHER" id="PTHR46116">
    <property type="entry name" value="(E3-INDEPENDENT) E2 UBIQUITIN-CONJUGATING ENZYME"/>
    <property type="match status" value="1"/>
</dbReference>
<evidence type="ECO:0000256" key="2">
    <source>
        <dbReference type="ARBA" id="ARBA00022786"/>
    </source>
</evidence>
<protein>
    <submittedName>
        <fullName evidence="3">Uncharacterized protein</fullName>
    </submittedName>
</protein>
<proteinExistence type="predicted"/>
<gene>
    <name evidence="3" type="ORF">SSX86_005352</name>
</gene>